<name>A0ABQ4SMR7_9HYPH</name>
<dbReference type="CDD" id="cd00093">
    <property type="entry name" value="HTH_XRE"/>
    <property type="match status" value="1"/>
</dbReference>
<gene>
    <name evidence="2" type="ORF">GMJLKIPL_5558</name>
</gene>
<dbReference type="EMBL" id="BPQQ01000084">
    <property type="protein sequence ID" value="GJE03601.1"/>
    <property type="molecule type" value="Genomic_DNA"/>
</dbReference>
<dbReference type="Gene3D" id="1.10.260.40">
    <property type="entry name" value="lambda repressor-like DNA-binding domains"/>
    <property type="match status" value="1"/>
</dbReference>
<sequence>MPKRVTEADRAVGARLHALRKARGLTQSALAEVLGVSFQQVQKYERGANRIGAGRIRTLAGLLEVPVSAFYGEGEEGGGELLPLLHIPHAAELLQAYGAMPAVMRTALLNVARGLAHHRAVEAEDVAVATDLARIDA</sequence>
<dbReference type="InterPro" id="IPR010982">
    <property type="entry name" value="Lambda_DNA-bd_dom_sf"/>
</dbReference>
<evidence type="ECO:0000259" key="1">
    <source>
        <dbReference type="PROSITE" id="PS50943"/>
    </source>
</evidence>
<dbReference type="Pfam" id="PF01381">
    <property type="entry name" value="HTH_3"/>
    <property type="match status" value="1"/>
</dbReference>
<dbReference type="PROSITE" id="PS50943">
    <property type="entry name" value="HTH_CROC1"/>
    <property type="match status" value="1"/>
</dbReference>
<dbReference type="InterPro" id="IPR001387">
    <property type="entry name" value="Cro/C1-type_HTH"/>
</dbReference>
<accession>A0ABQ4SMR7</accession>
<proteinExistence type="predicted"/>
<evidence type="ECO:0000313" key="3">
    <source>
        <dbReference type="Proteomes" id="UP001055153"/>
    </source>
</evidence>
<evidence type="ECO:0000313" key="2">
    <source>
        <dbReference type="EMBL" id="GJE03601.1"/>
    </source>
</evidence>
<dbReference type="SUPFAM" id="SSF47413">
    <property type="entry name" value="lambda repressor-like DNA-binding domains"/>
    <property type="match status" value="1"/>
</dbReference>
<comment type="caution">
    <text evidence="2">The sequence shown here is derived from an EMBL/GenBank/DDBJ whole genome shotgun (WGS) entry which is preliminary data.</text>
</comment>
<keyword evidence="3" id="KW-1185">Reference proteome</keyword>
<protein>
    <recommendedName>
        <fullName evidence="1">HTH cro/C1-type domain-containing protein</fullName>
    </recommendedName>
</protein>
<reference evidence="2" key="2">
    <citation type="submission" date="2021-08" db="EMBL/GenBank/DDBJ databases">
        <authorList>
            <person name="Tani A."/>
            <person name="Ola A."/>
            <person name="Ogura Y."/>
            <person name="Katsura K."/>
            <person name="Hayashi T."/>
        </authorList>
    </citation>
    <scope>NUCLEOTIDE SEQUENCE</scope>
    <source>
        <strain evidence="2">DSM 17168</strain>
    </source>
</reference>
<reference evidence="2" key="1">
    <citation type="journal article" date="2021" name="Front. Microbiol.">
        <title>Comprehensive Comparative Genomics and Phenotyping of Methylobacterium Species.</title>
        <authorList>
            <person name="Alessa O."/>
            <person name="Ogura Y."/>
            <person name="Fujitani Y."/>
            <person name="Takami H."/>
            <person name="Hayashi T."/>
            <person name="Sahin N."/>
            <person name="Tani A."/>
        </authorList>
    </citation>
    <scope>NUCLEOTIDE SEQUENCE</scope>
    <source>
        <strain evidence="2">DSM 17168</strain>
    </source>
</reference>
<dbReference type="Proteomes" id="UP001055153">
    <property type="component" value="Unassembled WGS sequence"/>
</dbReference>
<dbReference type="SMART" id="SM00530">
    <property type="entry name" value="HTH_XRE"/>
    <property type="match status" value="1"/>
</dbReference>
<organism evidence="2 3">
    <name type="scientific">Methylobacterium isbiliense</name>
    <dbReference type="NCBI Taxonomy" id="315478"/>
    <lineage>
        <taxon>Bacteria</taxon>
        <taxon>Pseudomonadati</taxon>
        <taxon>Pseudomonadota</taxon>
        <taxon>Alphaproteobacteria</taxon>
        <taxon>Hyphomicrobiales</taxon>
        <taxon>Methylobacteriaceae</taxon>
        <taxon>Methylobacterium</taxon>
    </lineage>
</organism>
<feature type="domain" description="HTH cro/C1-type" evidence="1">
    <location>
        <begin position="16"/>
        <end position="70"/>
    </location>
</feature>
<dbReference type="RefSeq" id="WP_373324809.1">
    <property type="nucleotide sequence ID" value="NZ_BPQQ01000084.1"/>
</dbReference>